<name>A0A5N0V185_9PSEU</name>
<evidence type="ECO:0000259" key="3">
    <source>
        <dbReference type="PROSITE" id="PS51371"/>
    </source>
</evidence>
<accession>A0A5N0V185</accession>
<evidence type="ECO:0000256" key="2">
    <source>
        <dbReference type="PROSITE-ProRule" id="PRU00703"/>
    </source>
</evidence>
<dbReference type="EMBL" id="VMNW02000023">
    <property type="protein sequence ID" value="KAA9160217.1"/>
    <property type="molecule type" value="Genomic_DNA"/>
</dbReference>
<dbReference type="InterPro" id="IPR046342">
    <property type="entry name" value="CBS_dom_sf"/>
</dbReference>
<proteinExistence type="predicted"/>
<evidence type="ECO:0000256" key="1">
    <source>
        <dbReference type="ARBA" id="ARBA00023122"/>
    </source>
</evidence>
<dbReference type="RefSeq" id="WP_144748560.1">
    <property type="nucleotide sequence ID" value="NZ_VMNW02000023.1"/>
</dbReference>
<organism evidence="4 5">
    <name type="scientific">Amycolatopsis acidicola</name>
    <dbReference type="NCBI Taxonomy" id="2596893"/>
    <lineage>
        <taxon>Bacteria</taxon>
        <taxon>Bacillati</taxon>
        <taxon>Actinomycetota</taxon>
        <taxon>Actinomycetes</taxon>
        <taxon>Pseudonocardiales</taxon>
        <taxon>Pseudonocardiaceae</taxon>
        <taxon>Amycolatopsis</taxon>
    </lineage>
</organism>
<dbReference type="SMART" id="SM00116">
    <property type="entry name" value="CBS"/>
    <property type="match status" value="2"/>
</dbReference>
<evidence type="ECO:0000313" key="5">
    <source>
        <dbReference type="Proteomes" id="UP000319769"/>
    </source>
</evidence>
<dbReference type="InterPro" id="IPR051257">
    <property type="entry name" value="Diverse_CBS-Domain"/>
</dbReference>
<dbReference type="SUPFAM" id="SSF54631">
    <property type="entry name" value="CBS-domain pair"/>
    <property type="match status" value="1"/>
</dbReference>
<comment type="caution">
    <text evidence="4">The sequence shown here is derived from an EMBL/GenBank/DDBJ whole genome shotgun (WGS) entry which is preliminary data.</text>
</comment>
<dbReference type="Pfam" id="PF00571">
    <property type="entry name" value="CBS"/>
    <property type="match status" value="2"/>
</dbReference>
<dbReference type="PROSITE" id="PS51371">
    <property type="entry name" value="CBS"/>
    <property type="match status" value="2"/>
</dbReference>
<feature type="domain" description="CBS" evidence="3">
    <location>
        <begin position="85"/>
        <end position="140"/>
    </location>
</feature>
<gene>
    <name evidence="4" type="ORF">FPZ12_017865</name>
</gene>
<keyword evidence="1 2" id="KW-0129">CBS domain</keyword>
<dbReference type="OrthoDB" id="9799454at2"/>
<keyword evidence="5" id="KW-1185">Reference proteome</keyword>
<evidence type="ECO:0000313" key="4">
    <source>
        <dbReference type="EMBL" id="KAA9160217.1"/>
    </source>
</evidence>
<dbReference type="AlphaFoldDB" id="A0A5N0V185"/>
<reference evidence="4" key="1">
    <citation type="submission" date="2019-09" db="EMBL/GenBank/DDBJ databases">
        <authorList>
            <person name="Teo W.F.A."/>
            <person name="Duangmal K."/>
        </authorList>
    </citation>
    <scope>NUCLEOTIDE SEQUENCE [LARGE SCALE GENOMIC DNA]</scope>
    <source>
        <strain evidence="4">K81G1</strain>
    </source>
</reference>
<dbReference type="PANTHER" id="PTHR43080">
    <property type="entry name" value="CBS DOMAIN-CONTAINING PROTEIN CBSX3, MITOCHONDRIAL"/>
    <property type="match status" value="1"/>
</dbReference>
<dbReference type="Proteomes" id="UP000319769">
    <property type="component" value="Unassembled WGS sequence"/>
</dbReference>
<feature type="domain" description="CBS" evidence="3">
    <location>
        <begin position="7"/>
        <end position="63"/>
    </location>
</feature>
<sequence>MRAFEIMSSPVLGLTPDAGIEEAAGLMLRHGFTSLPVVGAAGELAGVVTEADVVRARLVPGPRGQSTPEGGVTVGDVARTVRQVMRRPVPAVGPDAELTAVAELLLESRQRWVPVLGSGKLVGVISWRDLLRALVFQARA</sequence>
<dbReference type="InterPro" id="IPR000644">
    <property type="entry name" value="CBS_dom"/>
</dbReference>
<dbReference type="PANTHER" id="PTHR43080:SF4">
    <property type="entry name" value="CRO-LIKE PROTEIN"/>
    <property type="match status" value="1"/>
</dbReference>
<protein>
    <submittedName>
        <fullName evidence="4">CBS domain-containing protein</fullName>
    </submittedName>
</protein>
<dbReference type="Gene3D" id="3.10.580.10">
    <property type="entry name" value="CBS-domain"/>
    <property type="match status" value="1"/>
</dbReference>